<comment type="similarity">
    <text evidence="7">Belongs to the binding-protein-dependent transport system permease family.</text>
</comment>
<feature type="transmembrane region" description="Helical" evidence="7">
    <location>
        <begin position="7"/>
        <end position="28"/>
    </location>
</feature>
<dbReference type="GO" id="GO:0055085">
    <property type="term" value="P:transmembrane transport"/>
    <property type="evidence" value="ECO:0007669"/>
    <property type="project" value="InterPro"/>
</dbReference>
<feature type="transmembrane region" description="Helical" evidence="7">
    <location>
        <begin position="223"/>
        <end position="244"/>
    </location>
</feature>
<proteinExistence type="inferred from homology"/>
<keyword evidence="3" id="KW-1003">Cell membrane</keyword>
<evidence type="ECO:0000256" key="2">
    <source>
        <dbReference type="ARBA" id="ARBA00022448"/>
    </source>
</evidence>
<evidence type="ECO:0000256" key="6">
    <source>
        <dbReference type="ARBA" id="ARBA00023136"/>
    </source>
</evidence>
<accession>A0A8T4L123</accession>
<evidence type="ECO:0000256" key="4">
    <source>
        <dbReference type="ARBA" id="ARBA00022692"/>
    </source>
</evidence>
<evidence type="ECO:0000313" key="9">
    <source>
        <dbReference type="EMBL" id="MBS3057535.1"/>
    </source>
</evidence>
<evidence type="ECO:0000256" key="7">
    <source>
        <dbReference type="RuleBase" id="RU363032"/>
    </source>
</evidence>
<comment type="subcellular location">
    <subcellularLocation>
        <location evidence="1 7">Cell membrane</location>
        <topology evidence="1 7">Multi-pass membrane protein</topology>
    </subcellularLocation>
</comment>
<feature type="transmembrane region" description="Helical" evidence="7">
    <location>
        <begin position="126"/>
        <end position="145"/>
    </location>
</feature>
<keyword evidence="2 7" id="KW-0813">Transport</keyword>
<evidence type="ECO:0000256" key="5">
    <source>
        <dbReference type="ARBA" id="ARBA00022989"/>
    </source>
</evidence>
<gene>
    <name evidence="9" type="ORF">J4415_02800</name>
</gene>
<dbReference type="PANTHER" id="PTHR30151:SF0">
    <property type="entry name" value="ABC TRANSPORTER PERMEASE PROTEIN MJ0413-RELATED"/>
    <property type="match status" value="1"/>
</dbReference>
<organism evidence="9 10">
    <name type="scientific">Candidatus Iainarchaeum sp</name>
    <dbReference type="NCBI Taxonomy" id="3101447"/>
    <lineage>
        <taxon>Archaea</taxon>
        <taxon>Candidatus Iainarchaeota</taxon>
        <taxon>Candidatus Iainarchaeia</taxon>
        <taxon>Candidatus Iainarchaeales</taxon>
        <taxon>Candidatus Iainarchaeaceae</taxon>
        <taxon>Candidatus Iainarchaeum</taxon>
    </lineage>
</organism>
<evidence type="ECO:0000256" key="1">
    <source>
        <dbReference type="ARBA" id="ARBA00004651"/>
    </source>
</evidence>
<dbReference type="InterPro" id="IPR035906">
    <property type="entry name" value="MetI-like_sf"/>
</dbReference>
<keyword evidence="5 7" id="KW-1133">Transmembrane helix</keyword>
<evidence type="ECO:0000259" key="8">
    <source>
        <dbReference type="PROSITE" id="PS50928"/>
    </source>
</evidence>
<dbReference type="AlphaFoldDB" id="A0A8T4L123"/>
<evidence type="ECO:0000256" key="3">
    <source>
        <dbReference type="ARBA" id="ARBA00022475"/>
    </source>
</evidence>
<keyword evidence="6 7" id="KW-0472">Membrane</keyword>
<dbReference type="PANTHER" id="PTHR30151">
    <property type="entry name" value="ALKANE SULFONATE ABC TRANSPORTER-RELATED, MEMBRANE SUBUNIT"/>
    <property type="match status" value="1"/>
</dbReference>
<feature type="transmembrane region" description="Helical" evidence="7">
    <location>
        <begin position="185"/>
        <end position="203"/>
    </location>
</feature>
<keyword evidence="4 7" id="KW-0812">Transmembrane</keyword>
<reference evidence="9" key="1">
    <citation type="submission" date="2021-03" db="EMBL/GenBank/DDBJ databases">
        <authorList>
            <person name="Jaffe A."/>
        </authorList>
    </citation>
    <scope>NUCLEOTIDE SEQUENCE</scope>
    <source>
        <strain evidence="9">RIFCSPHIGHO2_01_FULL_AR10_44_11</strain>
    </source>
</reference>
<dbReference type="Pfam" id="PF00528">
    <property type="entry name" value="BPD_transp_1"/>
    <property type="match status" value="1"/>
</dbReference>
<feature type="transmembrane region" description="Helical" evidence="7">
    <location>
        <begin position="64"/>
        <end position="85"/>
    </location>
</feature>
<dbReference type="Gene3D" id="1.10.3720.10">
    <property type="entry name" value="MetI-like"/>
    <property type="match status" value="1"/>
</dbReference>
<sequence length="254" mass="28142">MQRKKLLILVSPIAILVLWQIASLLNIVNPLFLPTPYETALKLVELLASAEAGVTIWPDIFATLYRMLVSFALAAIIGIPLGLVMGYSDKIYYSLEFFVDFFRSLPATAMFPLFMLFFGIGDESKIAVTAFACALIIVVNTMYGVHHASKLRIMAAKIMKAGKTKLFTKVIFPDALPGTFAGMRIAVSLALIIIIVTEMFIGTNFGLGRRIIDAQLVYRIPEMYAAIIIAGVLGFIVNTVFVWIEKRTVHWTGK</sequence>
<reference evidence="9" key="2">
    <citation type="submission" date="2021-05" db="EMBL/GenBank/DDBJ databases">
        <title>Protein family content uncovers lineage relationships and bacterial pathway maintenance mechanisms in DPANN archaea.</title>
        <authorList>
            <person name="Castelle C.J."/>
            <person name="Meheust R."/>
            <person name="Jaffe A.L."/>
            <person name="Seitz K."/>
            <person name="Gong X."/>
            <person name="Baker B.J."/>
            <person name="Banfield J.F."/>
        </authorList>
    </citation>
    <scope>NUCLEOTIDE SEQUENCE</scope>
    <source>
        <strain evidence="9">RIFCSPHIGHO2_01_FULL_AR10_44_11</strain>
    </source>
</reference>
<dbReference type="CDD" id="cd06261">
    <property type="entry name" value="TM_PBP2"/>
    <property type="match status" value="1"/>
</dbReference>
<feature type="domain" description="ABC transmembrane type-1" evidence="8">
    <location>
        <begin position="60"/>
        <end position="241"/>
    </location>
</feature>
<comment type="caution">
    <text evidence="9">The sequence shown here is derived from an EMBL/GenBank/DDBJ whole genome shotgun (WGS) entry which is preliminary data.</text>
</comment>
<dbReference type="PROSITE" id="PS50928">
    <property type="entry name" value="ABC_TM1"/>
    <property type="match status" value="1"/>
</dbReference>
<dbReference type="GO" id="GO:0005886">
    <property type="term" value="C:plasma membrane"/>
    <property type="evidence" value="ECO:0007669"/>
    <property type="project" value="UniProtKB-SubCell"/>
</dbReference>
<protein>
    <submittedName>
        <fullName evidence="9">ABC transporter permease</fullName>
    </submittedName>
</protein>
<name>A0A8T4L123_9ARCH</name>
<dbReference type="SUPFAM" id="SSF161098">
    <property type="entry name" value="MetI-like"/>
    <property type="match status" value="1"/>
</dbReference>
<feature type="transmembrane region" description="Helical" evidence="7">
    <location>
        <begin position="97"/>
        <end position="120"/>
    </location>
</feature>
<dbReference type="EMBL" id="JAGVWD010000040">
    <property type="protein sequence ID" value="MBS3057535.1"/>
    <property type="molecule type" value="Genomic_DNA"/>
</dbReference>
<dbReference type="Proteomes" id="UP000677687">
    <property type="component" value="Unassembled WGS sequence"/>
</dbReference>
<dbReference type="InterPro" id="IPR000515">
    <property type="entry name" value="MetI-like"/>
</dbReference>
<evidence type="ECO:0000313" key="10">
    <source>
        <dbReference type="Proteomes" id="UP000677687"/>
    </source>
</evidence>